<sequence>MKSNLVKSQNYKLFKYNLLKLQIYSDQPSFDIFNFSNDTLEYIEAHLKQVLKIIFEYHVCQFKILFIGFPVISKMKQMKLIHFTNHTFISEKSWISGIFRNRFSILTYLKVIQSQNFSKSLKLLLTVKTKPHLVVIFNQKIETSAITEFYKAGIPILSFNCIPSNFSKITYKTLGHFNFAEKNMKISYFFFFYSLLKKLPLKKVKLKILSLSLINFSSTLKSF</sequence>
<dbReference type="GO" id="GO:0006412">
    <property type="term" value="P:translation"/>
    <property type="evidence" value="ECO:0007669"/>
    <property type="project" value="InterPro"/>
</dbReference>
<organism evidence="1">
    <name type="scientific">Skeletonema marinoi</name>
    <dbReference type="NCBI Taxonomy" id="267567"/>
    <lineage>
        <taxon>Eukaryota</taxon>
        <taxon>Sar</taxon>
        <taxon>Stramenopiles</taxon>
        <taxon>Ochrophyta</taxon>
        <taxon>Bacillariophyta</taxon>
        <taxon>Coscinodiscophyceae</taxon>
        <taxon>Thalassiosirophycidae</taxon>
        <taxon>Thalassiosirales</taxon>
        <taxon>Skeletonemataceae</taxon>
        <taxon>Skeletonema</taxon>
        <taxon>Skeletonema marinoi-dohrnii complex</taxon>
    </lineage>
</organism>
<accession>A0A0S2M9U3</accession>
<proteinExistence type="predicted"/>
<dbReference type="AlphaFoldDB" id="A0A0S2M9U3"/>
<dbReference type="InterPro" id="IPR018130">
    <property type="entry name" value="Ribosomal_uS2_CS"/>
</dbReference>
<gene>
    <name evidence="1" type="primary">rps2</name>
    <name evidence="1" type="ORF">Smar.m18</name>
</gene>
<evidence type="ECO:0000313" key="1">
    <source>
        <dbReference type="EMBL" id="ALO71435.1"/>
    </source>
</evidence>
<dbReference type="EMBL" id="KT874463">
    <property type="protein sequence ID" value="ALO71435.1"/>
    <property type="molecule type" value="Genomic_DNA"/>
</dbReference>
<reference evidence="1" key="1">
    <citation type="submission" date="2015-10" db="EMBL/GenBank/DDBJ databases">
        <title>Complete mitochondrial genome of Skeletonema marinoi (Mediophyceae, Bacillariophyta).</title>
        <authorList>
            <person name="An S.M."/>
            <person name="Yang E.C."/>
        </authorList>
    </citation>
    <scope>NUCLEOTIDE SEQUENCE</scope>
</reference>
<keyword evidence="1" id="KW-0496">Mitochondrion</keyword>
<dbReference type="GO" id="GO:0005840">
    <property type="term" value="C:ribosome"/>
    <property type="evidence" value="ECO:0007669"/>
    <property type="project" value="UniProtKB-KW"/>
</dbReference>
<geneLocation type="mitochondrion" evidence="1"/>
<protein>
    <submittedName>
        <fullName evidence="1">Ribosomal protein S2</fullName>
    </submittedName>
</protein>
<dbReference type="GeneID" id="26379837"/>
<dbReference type="InterPro" id="IPR023591">
    <property type="entry name" value="Ribosomal_uS2_flav_dom_sf"/>
</dbReference>
<dbReference type="PROSITE" id="PS00963">
    <property type="entry name" value="RIBOSOMAL_S2_2"/>
    <property type="match status" value="1"/>
</dbReference>
<keyword evidence="1" id="KW-0689">Ribosomal protein</keyword>
<dbReference type="RefSeq" id="YP_009186107.1">
    <property type="nucleotide sequence ID" value="NC_028615.1"/>
</dbReference>
<keyword evidence="1" id="KW-0687">Ribonucleoprotein</keyword>
<dbReference type="Gene3D" id="3.40.50.10490">
    <property type="entry name" value="Glucose-6-phosphate isomerase like protein, domain 1"/>
    <property type="match status" value="1"/>
</dbReference>
<name>A0A0S2M9U3_9STRA</name>
<dbReference type="SUPFAM" id="SSF52313">
    <property type="entry name" value="Ribosomal protein S2"/>
    <property type="match status" value="1"/>
</dbReference>
<dbReference type="GO" id="GO:0003735">
    <property type="term" value="F:structural constituent of ribosome"/>
    <property type="evidence" value="ECO:0007669"/>
    <property type="project" value="InterPro"/>
</dbReference>